<reference evidence="13 14" key="1">
    <citation type="journal article" date="2019" name="Int. J. Syst. Evol. Microbiol.">
        <title>The Global Catalogue of Microorganisms (GCM) 10K type strain sequencing project: providing services to taxonomists for standard genome sequencing and annotation.</title>
        <authorList>
            <consortium name="The Broad Institute Genomics Platform"/>
            <consortium name="The Broad Institute Genome Sequencing Center for Infectious Disease"/>
            <person name="Wu L."/>
            <person name="Ma J."/>
        </authorList>
    </citation>
    <scope>NUCLEOTIDE SEQUENCE [LARGE SCALE GENOMIC DNA]</scope>
    <source>
        <strain evidence="13 14">CGMCC 1.12237</strain>
    </source>
</reference>
<comment type="similarity">
    <text evidence="10">Belongs to the peptidase M48 family.</text>
</comment>
<dbReference type="InterPro" id="IPR050083">
    <property type="entry name" value="HtpX_protease"/>
</dbReference>
<evidence type="ECO:0000256" key="5">
    <source>
        <dbReference type="ARBA" id="ARBA00022801"/>
    </source>
</evidence>
<keyword evidence="7 11" id="KW-1133">Transmembrane helix</keyword>
<dbReference type="Gene3D" id="3.30.2010.10">
    <property type="entry name" value="Metalloproteases ('zincins'), catalytic domain"/>
    <property type="match status" value="1"/>
</dbReference>
<keyword evidence="6 10" id="KW-0862">Zinc</keyword>
<accession>A0ABD5REU4</accession>
<evidence type="ECO:0000313" key="14">
    <source>
        <dbReference type="Proteomes" id="UP001596201"/>
    </source>
</evidence>
<evidence type="ECO:0000256" key="3">
    <source>
        <dbReference type="ARBA" id="ARBA00022692"/>
    </source>
</evidence>
<dbReference type="PANTHER" id="PTHR43221">
    <property type="entry name" value="PROTEASE HTPX"/>
    <property type="match status" value="1"/>
</dbReference>
<comment type="caution">
    <text evidence="13">The sequence shown here is derived from an EMBL/GenBank/DDBJ whole genome shotgun (WGS) entry which is preliminary data.</text>
</comment>
<gene>
    <name evidence="13" type="ORF">ACFPJ5_16365</name>
</gene>
<keyword evidence="3 11" id="KW-0812">Transmembrane</keyword>
<dbReference type="GO" id="GO:0046872">
    <property type="term" value="F:metal ion binding"/>
    <property type="evidence" value="ECO:0007669"/>
    <property type="project" value="UniProtKB-KW"/>
</dbReference>
<evidence type="ECO:0000256" key="9">
    <source>
        <dbReference type="ARBA" id="ARBA00023136"/>
    </source>
</evidence>
<keyword evidence="5 10" id="KW-0378">Hydrolase</keyword>
<evidence type="ECO:0000256" key="7">
    <source>
        <dbReference type="ARBA" id="ARBA00022989"/>
    </source>
</evidence>
<name>A0ABD5REU4_9EURY</name>
<dbReference type="Pfam" id="PF01435">
    <property type="entry name" value="Peptidase_M48"/>
    <property type="match status" value="1"/>
</dbReference>
<keyword evidence="8 10" id="KW-0482">Metalloprotease</keyword>
<dbReference type="RefSeq" id="WP_227230777.1">
    <property type="nucleotide sequence ID" value="NZ_JAJCVJ010000002.1"/>
</dbReference>
<dbReference type="EC" id="3.4.24.-" evidence="13"/>
<organism evidence="13 14">
    <name type="scientific">Salinirubrum litoreum</name>
    <dbReference type="NCBI Taxonomy" id="1126234"/>
    <lineage>
        <taxon>Archaea</taxon>
        <taxon>Methanobacteriati</taxon>
        <taxon>Methanobacteriota</taxon>
        <taxon>Stenosarchaea group</taxon>
        <taxon>Halobacteria</taxon>
        <taxon>Halobacteriales</taxon>
        <taxon>Haloferacaceae</taxon>
        <taxon>Salinirubrum</taxon>
    </lineage>
</organism>
<feature type="domain" description="Peptidase M48" evidence="12">
    <location>
        <begin position="83"/>
        <end position="304"/>
    </location>
</feature>
<dbReference type="InterPro" id="IPR001915">
    <property type="entry name" value="Peptidase_M48"/>
</dbReference>
<feature type="transmembrane region" description="Helical" evidence="11">
    <location>
        <begin position="211"/>
        <end position="227"/>
    </location>
</feature>
<keyword evidence="9 11" id="KW-0472">Membrane</keyword>
<evidence type="ECO:0000256" key="10">
    <source>
        <dbReference type="RuleBase" id="RU003983"/>
    </source>
</evidence>
<evidence type="ECO:0000256" key="11">
    <source>
        <dbReference type="SAM" id="Phobius"/>
    </source>
</evidence>
<protein>
    <submittedName>
        <fullName evidence="13">M48 family metallopeptidase</fullName>
        <ecNumber evidence="13">3.4.24.-</ecNumber>
    </submittedName>
</protein>
<keyword evidence="2 10" id="KW-0645">Protease</keyword>
<evidence type="ECO:0000259" key="12">
    <source>
        <dbReference type="Pfam" id="PF01435"/>
    </source>
</evidence>
<proteinExistence type="inferred from homology"/>
<evidence type="ECO:0000256" key="4">
    <source>
        <dbReference type="ARBA" id="ARBA00022723"/>
    </source>
</evidence>
<dbReference type="EMBL" id="JBHSKX010000002">
    <property type="protein sequence ID" value="MFC5368503.1"/>
    <property type="molecule type" value="Genomic_DNA"/>
</dbReference>
<feature type="transmembrane region" description="Helical" evidence="11">
    <location>
        <begin position="168"/>
        <end position="191"/>
    </location>
</feature>
<dbReference type="GO" id="GO:0006508">
    <property type="term" value="P:proteolysis"/>
    <property type="evidence" value="ECO:0007669"/>
    <property type="project" value="UniProtKB-KW"/>
</dbReference>
<feature type="transmembrane region" description="Helical" evidence="11">
    <location>
        <begin position="12"/>
        <end position="32"/>
    </location>
</feature>
<keyword evidence="4" id="KW-0479">Metal-binding</keyword>
<keyword evidence="1" id="KW-1003">Cell membrane</keyword>
<evidence type="ECO:0000313" key="13">
    <source>
        <dbReference type="EMBL" id="MFC5368503.1"/>
    </source>
</evidence>
<dbReference type="Proteomes" id="UP001596201">
    <property type="component" value="Unassembled WGS sequence"/>
</dbReference>
<dbReference type="PANTHER" id="PTHR43221:SF2">
    <property type="entry name" value="PROTEASE HTPX HOMOLOG"/>
    <property type="match status" value="1"/>
</dbReference>
<keyword evidence="14" id="KW-1185">Reference proteome</keyword>
<evidence type="ECO:0000256" key="1">
    <source>
        <dbReference type="ARBA" id="ARBA00022475"/>
    </source>
</evidence>
<comment type="cofactor">
    <cofactor evidence="10">
        <name>Zn(2+)</name>
        <dbReference type="ChEBI" id="CHEBI:29105"/>
    </cofactor>
    <text evidence="10">Binds 1 zinc ion per subunit.</text>
</comment>
<evidence type="ECO:0000256" key="8">
    <source>
        <dbReference type="ARBA" id="ARBA00023049"/>
    </source>
</evidence>
<sequence length="321" mass="35225">MRRLALRLSMLLVGVSVFAVYAGGAYLSLLLLRSLWVDGLSLETTVVVVVGSALLFSYLSYRVGTRQTLVSLDAVAVDARRAPTVHGWLDRFTARMEIGRPALYVATMQAPNALALGSRGSGAVVLDRSLFRLLEPAELRAIVAHELAHLESRDSLVQTLALGLFRTLFGVVLVALFPVSLLLTGITRGVAWAAGRPQGWDANPVARLRRAVGQVLLAVFVAVTLLVRAHSRRREFAADDRAVEVTGDPLALARALRKIERASSPEWSLLSPLYVHDDEDRDRWTRLLSTHPPVDDRVDRLVERAESDRSRGAVASRGRSR</sequence>
<feature type="transmembrane region" description="Helical" evidence="11">
    <location>
        <begin position="44"/>
        <end position="61"/>
    </location>
</feature>
<dbReference type="GO" id="GO:0008237">
    <property type="term" value="F:metallopeptidase activity"/>
    <property type="evidence" value="ECO:0007669"/>
    <property type="project" value="UniProtKB-KW"/>
</dbReference>
<evidence type="ECO:0000256" key="2">
    <source>
        <dbReference type="ARBA" id="ARBA00022670"/>
    </source>
</evidence>
<evidence type="ECO:0000256" key="6">
    <source>
        <dbReference type="ARBA" id="ARBA00022833"/>
    </source>
</evidence>
<dbReference type="AlphaFoldDB" id="A0ABD5REU4"/>